<dbReference type="OrthoDB" id="3628826at2"/>
<dbReference type="Proteomes" id="UP000215223">
    <property type="component" value="Unassembled WGS sequence"/>
</dbReference>
<dbReference type="RefSeq" id="WP_093935646.1">
    <property type="nucleotide sequence ID" value="NZ_NMQT01000073.1"/>
</dbReference>
<reference evidence="1 2" key="1">
    <citation type="submission" date="2017-07" db="EMBL/GenBank/DDBJ databases">
        <title>Amycolatopsis thailandensis Genome sequencing and assembly.</title>
        <authorList>
            <person name="Kaur N."/>
            <person name="Mayilraj S."/>
        </authorList>
    </citation>
    <scope>NUCLEOTIDE SEQUENCE [LARGE SCALE GENOMIC DNA]</scope>
    <source>
        <strain evidence="1 2">JCM 16380</strain>
    </source>
</reference>
<gene>
    <name evidence="1" type="ORF">CFP71_21430</name>
</gene>
<comment type="caution">
    <text evidence="1">The sequence shown here is derived from an EMBL/GenBank/DDBJ whole genome shotgun (WGS) entry which is preliminary data.</text>
</comment>
<protein>
    <submittedName>
        <fullName evidence="1">Uncharacterized protein</fullName>
    </submittedName>
</protein>
<keyword evidence="2" id="KW-1185">Reference proteome</keyword>
<proteinExistence type="predicted"/>
<evidence type="ECO:0000313" key="2">
    <source>
        <dbReference type="Proteomes" id="UP000215223"/>
    </source>
</evidence>
<sequence length="71" mass="8114">MDAHSWTPERAALTDVADILLTIRSSLEAQRTGKSQKATPMPRPRLARDRLEIADSHQRHRDRVRLMLGRG</sequence>
<accession>A0A229S4F6</accession>
<dbReference type="AlphaFoldDB" id="A0A229S4F6"/>
<name>A0A229S4F6_9PSEU</name>
<organism evidence="1 2">
    <name type="scientific">Amycolatopsis thailandensis</name>
    <dbReference type="NCBI Taxonomy" id="589330"/>
    <lineage>
        <taxon>Bacteria</taxon>
        <taxon>Bacillati</taxon>
        <taxon>Actinomycetota</taxon>
        <taxon>Actinomycetes</taxon>
        <taxon>Pseudonocardiales</taxon>
        <taxon>Pseudonocardiaceae</taxon>
        <taxon>Amycolatopsis</taxon>
    </lineage>
</organism>
<dbReference type="EMBL" id="NMQT01000073">
    <property type="protein sequence ID" value="OXM53776.1"/>
    <property type="molecule type" value="Genomic_DNA"/>
</dbReference>
<evidence type="ECO:0000313" key="1">
    <source>
        <dbReference type="EMBL" id="OXM53776.1"/>
    </source>
</evidence>